<protein>
    <recommendedName>
        <fullName evidence="3">DUF3868 domain-containing protein</fullName>
    </recommendedName>
</protein>
<name>A0ABN1JAX7_9FLAO</name>
<evidence type="ECO:0000313" key="2">
    <source>
        <dbReference type="Proteomes" id="UP001501758"/>
    </source>
</evidence>
<evidence type="ECO:0008006" key="3">
    <source>
        <dbReference type="Google" id="ProtNLM"/>
    </source>
</evidence>
<proteinExistence type="predicted"/>
<accession>A0ABN1JAX7</accession>
<comment type="caution">
    <text evidence="1">The sequence shown here is derived from an EMBL/GenBank/DDBJ whole genome shotgun (WGS) entry which is preliminary data.</text>
</comment>
<evidence type="ECO:0000313" key="1">
    <source>
        <dbReference type="EMBL" id="GAA0734234.1"/>
    </source>
</evidence>
<dbReference type="EMBL" id="BAAAGE010000010">
    <property type="protein sequence ID" value="GAA0734234.1"/>
    <property type="molecule type" value="Genomic_DNA"/>
</dbReference>
<keyword evidence="2" id="KW-1185">Reference proteome</keyword>
<gene>
    <name evidence="1" type="ORF">GCM10009430_49160</name>
</gene>
<sequence>MNEMRKLTLILIIGLLSFNIQGQEKRKIPDKFPTEFHSSFTFPLGSKIMLELKERKDGKYEYRVLSVDKIEGYYSFESGENLFELKPNENTVEILFMGAFYNEGKEDKDWKTLLMMRNNLKTPINYKADIKYYFKEEFENTSIVGAFPNVKTNEIWAHKIDFITLYDFVDLKME</sequence>
<dbReference type="Proteomes" id="UP001501758">
    <property type="component" value="Unassembled WGS sequence"/>
</dbReference>
<reference evidence="1 2" key="1">
    <citation type="journal article" date="2019" name="Int. J. Syst. Evol. Microbiol.">
        <title>The Global Catalogue of Microorganisms (GCM) 10K type strain sequencing project: providing services to taxonomists for standard genome sequencing and annotation.</title>
        <authorList>
            <consortium name="The Broad Institute Genomics Platform"/>
            <consortium name="The Broad Institute Genome Sequencing Center for Infectious Disease"/>
            <person name="Wu L."/>
            <person name="Ma J."/>
        </authorList>
    </citation>
    <scope>NUCLEOTIDE SEQUENCE [LARGE SCALE GENOMIC DNA]</scope>
    <source>
        <strain evidence="1 2">JCM 15974</strain>
    </source>
</reference>
<organism evidence="1 2">
    <name type="scientific">Aquimarina litoralis</name>
    <dbReference type="NCBI Taxonomy" id="584605"/>
    <lineage>
        <taxon>Bacteria</taxon>
        <taxon>Pseudomonadati</taxon>
        <taxon>Bacteroidota</taxon>
        <taxon>Flavobacteriia</taxon>
        <taxon>Flavobacteriales</taxon>
        <taxon>Flavobacteriaceae</taxon>
        <taxon>Aquimarina</taxon>
    </lineage>
</organism>